<feature type="region of interest" description="Disordered" evidence="3">
    <location>
        <begin position="320"/>
        <end position="495"/>
    </location>
</feature>
<dbReference type="InterPro" id="IPR051825">
    <property type="entry name" value="SRCIN1"/>
</dbReference>
<dbReference type="InterPro" id="IPR005613">
    <property type="entry name" value="AIP3_C"/>
</dbReference>
<feature type="compositionally biased region" description="Basic and acidic residues" evidence="3">
    <location>
        <begin position="447"/>
        <end position="456"/>
    </location>
</feature>
<dbReference type="RefSeq" id="XP_002848500.1">
    <property type="nucleotide sequence ID" value="XM_002848454.1"/>
</dbReference>
<feature type="region of interest" description="Disordered" evidence="3">
    <location>
        <begin position="1"/>
        <end position="56"/>
    </location>
</feature>
<dbReference type="STRING" id="554155.C5FGY5"/>
<feature type="compositionally biased region" description="Polar residues" evidence="3">
    <location>
        <begin position="164"/>
        <end position="183"/>
    </location>
</feature>
<dbReference type="GeneID" id="9230638"/>
<dbReference type="EMBL" id="DS995702">
    <property type="protein sequence ID" value="EEQ28615.1"/>
    <property type="molecule type" value="Genomic_DNA"/>
</dbReference>
<evidence type="ECO:0000313" key="6">
    <source>
        <dbReference type="Proteomes" id="UP000002035"/>
    </source>
</evidence>
<proteinExistence type="predicted"/>
<feature type="coiled-coil region" evidence="2">
    <location>
        <begin position="710"/>
        <end position="737"/>
    </location>
</feature>
<dbReference type="Proteomes" id="UP000002035">
    <property type="component" value="Unassembled WGS sequence"/>
</dbReference>
<organism evidence="5 6">
    <name type="scientific">Arthroderma otae (strain ATCC MYA-4605 / CBS 113480)</name>
    <name type="common">Microsporum canis</name>
    <dbReference type="NCBI Taxonomy" id="554155"/>
    <lineage>
        <taxon>Eukaryota</taxon>
        <taxon>Fungi</taxon>
        <taxon>Dikarya</taxon>
        <taxon>Ascomycota</taxon>
        <taxon>Pezizomycotina</taxon>
        <taxon>Eurotiomycetes</taxon>
        <taxon>Eurotiomycetidae</taxon>
        <taxon>Onygenales</taxon>
        <taxon>Arthrodermataceae</taxon>
        <taxon>Microsporum</taxon>
    </lineage>
</organism>
<feature type="compositionally biased region" description="Low complexity" evidence="3">
    <location>
        <begin position="22"/>
        <end position="52"/>
    </location>
</feature>
<feature type="compositionally biased region" description="Basic and acidic residues" evidence="3">
    <location>
        <begin position="222"/>
        <end position="231"/>
    </location>
</feature>
<feature type="compositionally biased region" description="Basic and acidic residues" evidence="3">
    <location>
        <begin position="259"/>
        <end position="269"/>
    </location>
</feature>
<dbReference type="GO" id="GO:0030010">
    <property type="term" value="P:establishment of cell polarity"/>
    <property type="evidence" value="ECO:0007669"/>
    <property type="project" value="TreeGrafter"/>
</dbReference>
<dbReference type="Gene3D" id="1.20.58.1540">
    <property type="entry name" value="Actin interacting protein 3, C-terminal domain"/>
    <property type="match status" value="1"/>
</dbReference>
<feature type="region of interest" description="Disordered" evidence="3">
    <location>
        <begin position="134"/>
        <end position="294"/>
    </location>
</feature>
<evidence type="ECO:0000256" key="1">
    <source>
        <dbReference type="ARBA" id="ARBA00023054"/>
    </source>
</evidence>
<dbReference type="Pfam" id="PF03915">
    <property type="entry name" value="AIP3"/>
    <property type="match status" value="1"/>
</dbReference>
<feature type="compositionally biased region" description="Basic and acidic residues" evidence="3">
    <location>
        <begin position="1003"/>
        <end position="1013"/>
    </location>
</feature>
<dbReference type="PANTHER" id="PTHR22741:SF10">
    <property type="entry name" value="COILED-COIL DOMAIN-CONTAINING PROTEIN CG32809"/>
    <property type="match status" value="1"/>
</dbReference>
<dbReference type="SMART" id="SM00806">
    <property type="entry name" value="AIP3"/>
    <property type="match status" value="1"/>
</dbReference>
<accession>C5FGY5</accession>
<dbReference type="PANTHER" id="PTHR22741">
    <property type="entry name" value="P140CAP/SNIP-RELATED"/>
    <property type="match status" value="1"/>
</dbReference>
<feature type="compositionally biased region" description="Low complexity" evidence="3">
    <location>
        <begin position="238"/>
        <end position="248"/>
    </location>
</feature>
<feature type="compositionally biased region" description="Polar residues" evidence="3">
    <location>
        <begin position="992"/>
        <end position="1002"/>
    </location>
</feature>
<feature type="compositionally biased region" description="Low complexity" evidence="3">
    <location>
        <begin position="200"/>
        <end position="209"/>
    </location>
</feature>
<dbReference type="GO" id="GO:0005519">
    <property type="term" value="F:cytoskeletal regulatory protein binding"/>
    <property type="evidence" value="ECO:0007669"/>
    <property type="project" value="InterPro"/>
</dbReference>
<dbReference type="OMA" id="WSRKQAS"/>
<feature type="compositionally biased region" description="Basic and acidic residues" evidence="3">
    <location>
        <begin position="407"/>
        <end position="421"/>
    </location>
</feature>
<keyword evidence="1 2" id="KW-0175">Coiled coil</keyword>
<name>C5FGY5_ARTOC</name>
<dbReference type="InterPro" id="IPR022782">
    <property type="entry name" value="AIP3-like_C"/>
</dbReference>
<evidence type="ECO:0000259" key="4">
    <source>
        <dbReference type="SMART" id="SM00806"/>
    </source>
</evidence>
<dbReference type="OrthoDB" id="783096at2759"/>
<feature type="compositionally biased region" description="Low complexity" evidence="3">
    <location>
        <begin position="422"/>
        <end position="435"/>
    </location>
</feature>
<dbReference type="eggNOG" id="ENOG502QS95">
    <property type="taxonomic scope" value="Eukaryota"/>
</dbReference>
<feature type="region of interest" description="Disordered" evidence="3">
    <location>
        <begin position="938"/>
        <end position="1033"/>
    </location>
</feature>
<dbReference type="Pfam" id="PF23153">
    <property type="entry name" value="Aip3p_Bud6_N"/>
    <property type="match status" value="1"/>
</dbReference>
<keyword evidence="6" id="KW-1185">Reference proteome</keyword>
<evidence type="ECO:0000256" key="3">
    <source>
        <dbReference type="SAM" id="MobiDB-lite"/>
    </source>
</evidence>
<evidence type="ECO:0000313" key="5">
    <source>
        <dbReference type="EMBL" id="EEQ28615.1"/>
    </source>
</evidence>
<protein>
    <submittedName>
        <fullName evidence="5">YlBUD6</fullName>
    </submittedName>
</protein>
<dbReference type="GO" id="GO:0005737">
    <property type="term" value="C:cytoplasm"/>
    <property type="evidence" value="ECO:0007669"/>
    <property type="project" value="TreeGrafter"/>
</dbReference>
<feature type="compositionally biased region" description="Basic and acidic residues" evidence="3">
    <location>
        <begin position="978"/>
        <end position="991"/>
    </location>
</feature>
<dbReference type="AlphaFoldDB" id="C5FGY5"/>
<reference evidence="6" key="1">
    <citation type="journal article" date="2012" name="MBio">
        <title>Comparative genome analysis of Trichophyton rubrum and related dermatophytes reveals candidate genes involved in infection.</title>
        <authorList>
            <person name="Martinez D.A."/>
            <person name="Oliver B.G."/>
            <person name="Graeser Y."/>
            <person name="Goldberg J.M."/>
            <person name="Li W."/>
            <person name="Martinez-Rossi N.M."/>
            <person name="Monod M."/>
            <person name="Shelest E."/>
            <person name="Barton R.C."/>
            <person name="Birch E."/>
            <person name="Brakhage A.A."/>
            <person name="Chen Z."/>
            <person name="Gurr S.J."/>
            <person name="Heiman D."/>
            <person name="Heitman J."/>
            <person name="Kosti I."/>
            <person name="Rossi A."/>
            <person name="Saif S."/>
            <person name="Samalova M."/>
            <person name="Saunders C.W."/>
            <person name="Shea T."/>
            <person name="Summerbell R.C."/>
            <person name="Xu J."/>
            <person name="Young S."/>
            <person name="Zeng Q."/>
            <person name="Birren B.W."/>
            <person name="Cuomo C.A."/>
            <person name="White T.C."/>
        </authorList>
    </citation>
    <scope>NUCLEOTIDE SEQUENCE [LARGE SCALE GENOMIC DNA]</scope>
    <source>
        <strain evidence="6">ATCC MYA-4605 / CBS 113480</strain>
    </source>
</reference>
<dbReference type="HOGENOM" id="CLU_005287_0_0_1"/>
<dbReference type="VEuPathDB" id="FungiDB:MCYG_01434"/>
<dbReference type="InterPro" id="IPR056279">
    <property type="entry name" value="Aip3p_Bud6_N"/>
</dbReference>
<sequence length="1033" mass="112619">MARGATPRRSPGSELGHYPKTSPSSAGSVVGSGDATQAARVSSTSKASSTRSNAKETEVSDVYVRLGYEFNLACRAFGAIGMDTADLGPVPDLLRTILEDTLSQEASPQSLDRYLPRIRDIIINLLHGLKKKQAKLRSRQAKEGKALPPRQGSSGSFELGDGAGQQSLEHTPSTATQSPQKRTVGSHRQGGGAYDEDQASSVSSRNKSPSPWPGDRPGGSFSEREAGRQETQRSLAPSTTTSSLSSFTMQNMPVVLPHTDSDSQSKRPESPSYNIHNFPHPPPPLPPTSKQNDAIGMLQRSGELERRASRRFSAYQIQKHLGGSPNGIPVLPPAQNSPIPNRGQDVRESMNAVRLRGPHLHDRQRSRNRFAGTASDKTASPAGQDVAHKLEPTVESVASGSPLAKTPTDKLRSQREFEGRDAPSAGGPSLSGGLPQIAEQDSFSASHEPKKRDPSADGHASAYRNLDKPLPSPSTPQQSHRPDYTPEHSPPPGKELTLFLQYKSKIKKYVLPEGYSGLTIARLQLAFIEKFAWNTHSNGADLPEIYIQDPVSGIRHELEDLRDVKDRSVLVLNVEVLDEVRKHFDESVGGIRSIVESVRDVIDGHGTSIQRLIDRQQETSKEISRLAAPSAMSALSGSRPSAGKAAEIQGLRDDLASLRQTYSSFTSDITSAMTSIRAKANQVKSAAVDAVVPSFEGGSGAGHARVQAGKKELADESEKLVARVDDLQDLVEDLRKDVVTRGVRPLPRQLEAVGRDISAVTKELKKMQDFLKREKPIWTKIWEKELQLVCEERDQLTMQEDLAVDLEDDLEKATQTFALVEQATKQQALENSGSNPNNVAVRTVSRTMNPHIDPADAKDSVLGEVRALQPNHESRLEAIERAEKARQRELESRRGGEFQRELSNFVGAGKLKSNGGGFEELERVRKEKEESIRKEVWERMQGLIPAEPEPVATDGETHEPEAESNAPDDQLAPPDPETVEHKDTHAAKDDTYASTNDIGANQSDRRSSGHRSSDTPASSGKKRSSWLTAIFAS</sequence>
<dbReference type="GO" id="GO:0051286">
    <property type="term" value="C:cell tip"/>
    <property type="evidence" value="ECO:0007669"/>
    <property type="project" value="TreeGrafter"/>
</dbReference>
<gene>
    <name evidence="5" type="ORF">MCYG_01434</name>
</gene>
<evidence type="ECO:0000256" key="2">
    <source>
        <dbReference type="SAM" id="Coils"/>
    </source>
</evidence>
<feature type="domain" description="Actin interacting protein 3 C-terminal" evidence="4">
    <location>
        <begin position="499"/>
        <end position="930"/>
    </location>
</feature>
<feature type="coiled-coil region" evidence="2">
    <location>
        <begin position="796"/>
        <end position="823"/>
    </location>
</feature>